<sequence length="143" mass="15532">MGGHEWIDEHGELQSAAVTDQFDVVISLFTRPGHGPSPDRLHVVHEIPDAALLPAQIDRVAELAAWAAAQLRAGRTVLVRCRAELNRSGLVTAQTLIELGDDPRMAIERVRRARSESALNNTIFVDYLTTGLSVSSLLSGLDV</sequence>
<proteinExistence type="predicted"/>
<gene>
    <name evidence="2" type="ORF">ACFFH7_07560</name>
</gene>
<dbReference type="PROSITE" id="PS50056">
    <property type="entry name" value="TYR_PHOSPHATASE_2"/>
    <property type="match status" value="1"/>
</dbReference>
<dbReference type="InterPro" id="IPR029021">
    <property type="entry name" value="Prot-tyrosine_phosphatase-like"/>
</dbReference>
<protein>
    <submittedName>
        <fullName evidence="2">Protein phosphatase</fullName>
    </submittedName>
</protein>
<evidence type="ECO:0000259" key="1">
    <source>
        <dbReference type="PROSITE" id="PS50056"/>
    </source>
</evidence>
<dbReference type="Proteomes" id="UP001589810">
    <property type="component" value="Unassembled WGS sequence"/>
</dbReference>
<reference evidence="2 3" key="1">
    <citation type="submission" date="2024-09" db="EMBL/GenBank/DDBJ databases">
        <authorList>
            <person name="Sun Q."/>
            <person name="Mori K."/>
        </authorList>
    </citation>
    <scope>NUCLEOTIDE SEQUENCE [LARGE SCALE GENOMIC DNA]</scope>
    <source>
        <strain evidence="2 3">TBRC 1432</strain>
    </source>
</reference>
<comment type="caution">
    <text evidence="2">The sequence shown here is derived from an EMBL/GenBank/DDBJ whole genome shotgun (WGS) entry which is preliminary data.</text>
</comment>
<evidence type="ECO:0000313" key="3">
    <source>
        <dbReference type="Proteomes" id="UP001589810"/>
    </source>
</evidence>
<dbReference type="SUPFAM" id="SSF52799">
    <property type="entry name" value="(Phosphotyrosine protein) phosphatases II"/>
    <property type="match status" value="1"/>
</dbReference>
<keyword evidence="3" id="KW-1185">Reference proteome</keyword>
<dbReference type="RefSeq" id="WP_273942667.1">
    <property type="nucleotide sequence ID" value="NZ_CP097263.1"/>
</dbReference>
<dbReference type="InterPro" id="IPR000387">
    <property type="entry name" value="Tyr_Pase_dom"/>
</dbReference>
<feature type="domain" description="Tyrosine specific protein phosphatases" evidence="1">
    <location>
        <begin position="58"/>
        <end position="125"/>
    </location>
</feature>
<evidence type="ECO:0000313" key="2">
    <source>
        <dbReference type="EMBL" id="MFC0541335.1"/>
    </source>
</evidence>
<dbReference type="EMBL" id="JBHLUD010000002">
    <property type="protein sequence ID" value="MFC0541335.1"/>
    <property type="molecule type" value="Genomic_DNA"/>
</dbReference>
<dbReference type="Gene3D" id="3.90.190.10">
    <property type="entry name" value="Protein tyrosine phosphatase superfamily"/>
    <property type="match status" value="1"/>
</dbReference>
<organism evidence="2 3">
    <name type="scientific">Kutzneria chonburiensis</name>
    <dbReference type="NCBI Taxonomy" id="1483604"/>
    <lineage>
        <taxon>Bacteria</taxon>
        <taxon>Bacillati</taxon>
        <taxon>Actinomycetota</taxon>
        <taxon>Actinomycetes</taxon>
        <taxon>Pseudonocardiales</taxon>
        <taxon>Pseudonocardiaceae</taxon>
        <taxon>Kutzneria</taxon>
    </lineage>
</organism>
<name>A0ABV6MN18_9PSEU</name>
<accession>A0ABV6MN18</accession>